<dbReference type="InterPro" id="IPR001375">
    <property type="entry name" value="Peptidase_S9_cat"/>
</dbReference>
<keyword evidence="3" id="KW-0645">Protease</keyword>
<dbReference type="GO" id="GO:0004177">
    <property type="term" value="F:aminopeptidase activity"/>
    <property type="evidence" value="ECO:0007669"/>
    <property type="project" value="UniProtKB-KW"/>
</dbReference>
<dbReference type="Pfam" id="PF00930">
    <property type="entry name" value="DPPIV_N"/>
    <property type="match status" value="1"/>
</dbReference>
<dbReference type="EMBL" id="FPBK01000006">
    <property type="protein sequence ID" value="SFU52799.1"/>
    <property type="molecule type" value="Genomic_DNA"/>
</dbReference>
<evidence type="ECO:0000259" key="1">
    <source>
        <dbReference type="Pfam" id="PF00326"/>
    </source>
</evidence>
<accession>A0A1I7GWJ6</accession>
<keyword evidence="4" id="KW-1185">Reference proteome</keyword>
<dbReference type="GO" id="GO:0008236">
    <property type="term" value="F:serine-type peptidase activity"/>
    <property type="evidence" value="ECO:0007669"/>
    <property type="project" value="InterPro"/>
</dbReference>
<evidence type="ECO:0000313" key="3">
    <source>
        <dbReference type="EMBL" id="SFU52799.1"/>
    </source>
</evidence>
<feature type="domain" description="Dipeptidylpeptidase IV N-terminal" evidence="2">
    <location>
        <begin position="141"/>
        <end position="448"/>
    </location>
</feature>
<reference evidence="3 4" key="1">
    <citation type="submission" date="2016-10" db="EMBL/GenBank/DDBJ databases">
        <authorList>
            <person name="de Groot N.N."/>
        </authorList>
    </citation>
    <scope>NUCLEOTIDE SEQUENCE [LARGE SCALE GENOMIC DNA]</scope>
    <source>
        <strain evidence="3 4">CGMCC 1.12333</strain>
    </source>
</reference>
<dbReference type="Proteomes" id="UP000199138">
    <property type="component" value="Unassembled WGS sequence"/>
</dbReference>
<dbReference type="AlphaFoldDB" id="A0A1I7GWJ6"/>
<dbReference type="Gene3D" id="2.140.10.30">
    <property type="entry name" value="Dipeptidylpeptidase IV, N-terminal domain"/>
    <property type="match status" value="1"/>
</dbReference>
<feature type="domain" description="Peptidase S9 prolyl oligopeptidase catalytic" evidence="1">
    <location>
        <begin position="535"/>
        <end position="713"/>
    </location>
</feature>
<sequence length="741" mass="85445">MFFVAILSFSVYAQGTIEDYKRAETVQELFSNKVYHNPSEFNWVNNRYVWYKDNSQDGIVYYMVDADEKKQDIAFNHNELASQLSSFTQRRIISDSLELTNVTFNNELDVLSFQYHHVAYDFEINDAKLIQKDSVKENDKTNRSYWGGFRDDKKGKPVLSPNKTYKAYIKNHNVYISSSTSSEEIQLSFDGSSGFYYSTHLMWSPDSEKLLAYKVKPGEDHKIYFVESSPKDQIQPKLQERQYRKPGDEVDFISPQLFNVESKKQFKIPTSEIQQQYNLGSFEWSSNSNFVTFEYNQRGHQEYKVFKIDATTGKLSTIIRETSTTFIDYSSKRYKYIVNDSQEIIWASERDGYYHLYLYDVKSGKLKNQITKGKWPVRNVVHVDEKNRVIYFTASGLYDNQDPYFIQYCKVDFDGRNFKKLTFEDGNHHVTFSPDYSKFIDVYSRVDMAPVAVLKETSNKKSLLLLQKANIAALQATGWQTPEPFVAKGRDGKTDIWGIIVRPTNFDEKKIYPVIEYIYAGPHSSFVPKDFTPYYWAMSSLAELGFIVVQIDGMGTSNRSKAFHDVCWQNLKDAGFPDRKLWIKAAAQKYSYIDANRVGIRGTSAGGQNAGAALVFNSDFYDVAVASCGCHDNRMDKIWWNEQWMGYPVGPQYQECSNVVNAHKLQGKLMLMVGEVDDNVDPASTMQFADALISAGKDFELVVLPGENHTAGGEFGERKRRDFFVKHLLHITPPDWSLIYQ</sequence>
<evidence type="ECO:0000313" key="4">
    <source>
        <dbReference type="Proteomes" id="UP000199138"/>
    </source>
</evidence>
<dbReference type="InterPro" id="IPR029058">
    <property type="entry name" value="AB_hydrolase_fold"/>
</dbReference>
<dbReference type="SUPFAM" id="SSF82171">
    <property type="entry name" value="DPP6 N-terminal domain-like"/>
    <property type="match status" value="1"/>
</dbReference>
<name>A0A1I7GWJ6_9FLAO</name>
<dbReference type="InterPro" id="IPR002469">
    <property type="entry name" value="Peptidase_S9B_N"/>
</dbReference>
<dbReference type="PANTHER" id="PTHR11731">
    <property type="entry name" value="PROTEASE FAMILY S9B,C DIPEPTIDYL-PEPTIDASE IV-RELATED"/>
    <property type="match status" value="1"/>
</dbReference>
<organism evidence="3 4">
    <name type="scientific">Pustulibacterium marinum</name>
    <dbReference type="NCBI Taxonomy" id="1224947"/>
    <lineage>
        <taxon>Bacteria</taxon>
        <taxon>Pseudomonadati</taxon>
        <taxon>Bacteroidota</taxon>
        <taxon>Flavobacteriia</taxon>
        <taxon>Flavobacteriales</taxon>
        <taxon>Flavobacteriaceae</taxon>
        <taxon>Pustulibacterium</taxon>
    </lineage>
</organism>
<dbReference type="PANTHER" id="PTHR11731:SF118">
    <property type="entry name" value="BLR1971 PROTEIN"/>
    <property type="match status" value="1"/>
</dbReference>
<dbReference type="GO" id="GO:0006508">
    <property type="term" value="P:proteolysis"/>
    <property type="evidence" value="ECO:0007669"/>
    <property type="project" value="InterPro"/>
</dbReference>
<proteinExistence type="predicted"/>
<dbReference type="STRING" id="1224947.SAMN05216480_10647"/>
<keyword evidence="3" id="KW-0378">Hydrolase</keyword>
<dbReference type="InterPro" id="IPR050278">
    <property type="entry name" value="Serine_Prot_S9B/DPPIV"/>
</dbReference>
<protein>
    <submittedName>
        <fullName evidence="3">Dipeptidyl aminopeptidase/acylaminoacyl peptidase</fullName>
    </submittedName>
</protein>
<dbReference type="SUPFAM" id="SSF53474">
    <property type="entry name" value="alpha/beta-Hydrolases"/>
    <property type="match status" value="1"/>
</dbReference>
<dbReference type="Gene3D" id="3.40.50.1820">
    <property type="entry name" value="alpha/beta hydrolase"/>
    <property type="match status" value="1"/>
</dbReference>
<dbReference type="Pfam" id="PF00326">
    <property type="entry name" value="Peptidase_S9"/>
    <property type="match status" value="1"/>
</dbReference>
<keyword evidence="3" id="KW-0031">Aminopeptidase</keyword>
<evidence type="ECO:0000259" key="2">
    <source>
        <dbReference type="Pfam" id="PF00930"/>
    </source>
</evidence>
<gene>
    <name evidence="3" type="ORF">SAMN05216480_10647</name>
</gene>